<evidence type="ECO:0000259" key="8">
    <source>
        <dbReference type="Pfam" id="PF00588"/>
    </source>
</evidence>
<feature type="binding site" evidence="7">
    <location>
        <position position="162"/>
    </location>
    <ligand>
        <name>S-adenosyl-L-methionine</name>
        <dbReference type="ChEBI" id="CHEBI:59789"/>
    </ligand>
</feature>
<dbReference type="STRING" id="320787.CA2015_3062"/>
<feature type="binding site" evidence="7">
    <location>
        <position position="119"/>
    </location>
    <ligand>
        <name>S-adenosyl-L-methionine</name>
        <dbReference type="ChEBI" id="CHEBI:59789"/>
    </ligand>
</feature>
<comment type="function">
    <text evidence="7">Catalyzes the 2'-O methylation of guanosine at position 18 in tRNA.</text>
</comment>
<dbReference type="AlphaFoldDB" id="A0A0H4PE07"/>
<dbReference type="PANTHER" id="PTHR43453">
    <property type="entry name" value="RRNA METHYLASE-LIKE"/>
    <property type="match status" value="1"/>
</dbReference>
<dbReference type="CDD" id="cd18092">
    <property type="entry name" value="SpoU-like_TrmH"/>
    <property type="match status" value="1"/>
</dbReference>
<evidence type="ECO:0000256" key="6">
    <source>
        <dbReference type="ARBA" id="ARBA00022884"/>
    </source>
</evidence>
<gene>
    <name evidence="7" type="primary">trmH</name>
    <name evidence="9" type="ORF">CA2015_3062</name>
</gene>
<proteinExistence type="inferred from homology"/>
<name>A0A0H4PE07_9BACT</name>
<keyword evidence="10" id="KW-1185">Reference proteome</keyword>
<keyword evidence="5 7" id="KW-0819">tRNA processing</keyword>
<sequence>MEQLDDDELAFLDYLSEYVTPHKKALIDKVLGNRTRYITMVLENIYKPHNASAVLRTADCFGIQDVHLIDGNESYAVNPYVTRGAAQWVDLHKYDNASGNATSECFRQLRQKGYKILATSPREGSLPLSELSIDQPLALVFGNEHEGVSNAAIEAADGLVHIPMKGFTESFNISVSAAICLYALQEKLEGKSVENYFLNKMEKTVLKYRWYQEIVKHSAAHKRAFFKK</sequence>
<keyword evidence="2 7" id="KW-0489">Methyltransferase</keyword>
<comment type="similarity">
    <text evidence="7">Belongs to the class IV-like SAM-binding methyltransferase superfamily. RNA methyltransferase TrmH family.</text>
</comment>
<comment type="caution">
    <text evidence="7">Lacks conserved residue(s) required for the propagation of feature annotation.</text>
</comment>
<keyword evidence="3 7" id="KW-0808">Transferase</keyword>
<dbReference type="Proteomes" id="UP000036520">
    <property type="component" value="Chromosome"/>
</dbReference>
<evidence type="ECO:0000313" key="9">
    <source>
        <dbReference type="EMBL" id="AKP52464.1"/>
    </source>
</evidence>
<feature type="domain" description="tRNA/rRNA methyltransferase SpoU type" evidence="8">
    <location>
        <begin position="38"/>
        <end position="182"/>
    </location>
</feature>
<dbReference type="InterPro" id="IPR029028">
    <property type="entry name" value="Alpha/beta_knot_MTases"/>
</dbReference>
<dbReference type="InterPro" id="IPR001537">
    <property type="entry name" value="SpoU_MeTrfase"/>
</dbReference>
<keyword evidence="1 7" id="KW-0820">tRNA-binding</keyword>
<evidence type="ECO:0000256" key="3">
    <source>
        <dbReference type="ARBA" id="ARBA00022679"/>
    </source>
</evidence>
<dbReference type="Pfam" id="PF00588">
    <property type="entry name" value="SpoU_methylase"/>
    <property type="match status" value="1"/>
</dbReference>
<dbReference type="EC" id="2.1.1.34" evidence="7"/>
<dbReference type="RefSeq" id="WP_048642679.1">
    <property type="nucleotide sequence ID" value="NZ_CP012040.1"/>
</dbReference>
<dbReference type="OrthoDB" id="9794400at2"/>
<dbReference type="PANTHER" id="PTHR43453:SF1">
    <property type="entry name" value="TRNA_RRNA METHYLTRANSFERASE SPOU TYPE DOMAIN-CONTAINING PROTEIN"/>
    <property type="match status" value="1"/>
</dbReference>
<dbReference type="SUPFAM" id="SSF75217">
    <property type="entry name" value="alpha/beta knot"/>
    <property type="match status" value="1"/>
</dbReference>
<reference evidence="9 10" key="1">
    <citation type="submission" date="2015-07" db="EMBL/GenBank/DDBJ databases">
        <authorList>
            <person name="Kim K.M."/>
        </authorList>
    </citation>
    <scope>NUCLEOTIDE SEQUENCE [LARGE SCALE GENOMIC DNA]</scope>
    <source>
        <strain evidence="9 10">KCTC 12363</strain>
    </source>
</reference>
<accession>A0A0H4PE07</accession>
<dbReference type="GO" id="GO:0000049">
    <property type="term" value="F:tRNA binding"/>
    <property type="evidence" value="ECO:0007669"/>
    <property type="project" value="UniProtKB-UniRule"/>
</dbReference>
<dbReference type="EMBL" id="CP012040">
    <property type="protein sequence ID" value="AKP52464.1"/>
    <property type="molecule type" value="Genomic_DNA"/>
</dbReference>
<evidence type="ECO:0000256" key="4">
    <source>
        <dbReference type="ARBA" id="ARBA00022691"/>
    </source>
</evidence>
<evidence type="ECO:0000256" key="2">
    <source>
        <dbReference type="ARBA" id="ARBA00022603"/>
    </source>
</evidence>
<dbReference type="GO" id="GO:0141100">
    <property type="term" value="F:tRNA (guanine(18)-2'-O)-methyltransferase activity"/>
    <property type="evidence" value="ECO:0007669"/>
    <property type="project" value="UniProtKB-UniRule"/>
</dbReference>
<dbReference type="GO" id="GO:0002938">
    <property type="term" value="P:tRNA guanine ribose methylation"/>
    <property type="evidence" value="ECO:0007669"/>
    <property type="project" value="UniProtKB-UniRule"/>
</dbReference>
<evidence type="ECO:0000256" key="5">
    <source>
        <dbReference type="ARBA" id="ARBA00022694"/>
    </source>
</evidence>
<keyword evidence="6 7" id="KW-0694">RNA-binding</keyword>
<dbReference type="InterPro" id="IPR029026">
    <property type="entry name" value="tRNA_m1G_MTases_N"/>
</dbReference>
<dbReference type="InterPro" id="IPR033671">
    <property type="entry name" value="TrmH"/>
</dbReference>
<evidence type="ECO:0000256" key="7">
    <source>
        <dbReference type="HAMAP-Rule" id="MF_02060"/>
    </source>
</evidence>
<dbReference type="HAMAP" id="MF_02060">
    <property type="entry name" value="tRNA_methyltr_TrmH"/>
    <property type="match status" value="1"/>
</dbReference>
<evidence type="ECO:0000313" key="10">
    <source>
        <dbReference type="Proteomes" id="UP000036520"/>
    </source>
</evidence>
<organism evidence="9 10">
    <name type="scientific">Cyclobacterium amurskyense</name>
    <dbReference type="NCBI Taxonomy" id="320787"/>
    <lineage>
        <taxon>Bacteria</taxon>
        <taxon>Pseudomonadati</taxon>
        <taxon>Bacteroidota</taxon>
        <taxon>Cytophagia</taxon>
        <taxon>Cytophagales</taxon>
        <taxon>Cyclobacteriaceae</taxon>
        <taxon>Cyclobacterium</taxon>
    </lineage>
</organism>
<evidence type="ECO:0000256" key="1">
    <source>
        <dbReference type="ARBA" id="ARBA00022555"/>
    </source>
</evidence>
<dbReference type="PATRIC" id="fig|320787.5.peg.3345"/>
<protein>
    <recommendedName>
        <fullName evidence="7">tRNA (guanosine(18)-2'-O)-methyltransferase</fullName>
        <ecNumber evidence="7">2.1.1.34</ecNumber>
    </recommendedName>
    <alternativeName>
        <fullName evidence="7">tRNA [Gm18] methyltransferase</fullName>
    </alternativeName>
</protein>
<comment type="catalytic activity">
    <reaction evidence="7">
        <text>guanosine(18) in tRNA + S-adenosyl-L-methionine = 2'-O-methylguanosine(18) in tRNA + S-adenosyl-L-homocysteine + H(+)</text>
        <dbReference type="Rhea" id="RHEA:20077"/>
        <dbReference type="Rhea" id="RHEA-COMP:10190"/>
        <dbReference type="Rhea" id="RHEA-COMP:10192"/>
        <dbReference type="ChEBI" id="CHEBI:15378"/>
        <dbReference type="ChEBI" id="CHEBI:57856"/>
        <dbReference type="ChEBI" id="CHEBI:59789"/>
        <dbReference type="ChEBI" id="CHEBI:74269"/>
        <dbReference type="ChEBI" id="CHEBI:74445"/>
        <dbReference type="EC" id="2.1.1.34"/>
    </reaction>
</comment>
<dbReference type="Gene3D" id="3.40.1280.10">
    <property type="match status" value="1"/>
</dbReference>
<keyword evidence="4 7" id="KW-0949">S-adenosyl-L-methionine</keyword>
<dbReference type="KEGG" id="camu:CA2015_3062"/>